<dbReference type="RefSeq" id="WP_386096243.1">
    <property type="nucleotide sequence ID" value="NZ_JBHSAT010000004.1"/>
</dbReference>
<evidence type="ECO:0008006" key="3">
    <source>
        <dbReference type="Google" id="ProtNLM"/>
    </source>
</evidence>
<evidence type="ECO:0000313" key="2">
    <source>
        <dbReference type="Proteomes" id="UP001595812"/>
    </source>
</evidence>
<sequence length="276" mass="31708">MRLLFLVFFIACFSEVYAQNVKLKYNQADLIFPGCETAEDQKKCFKVKTESYMLSNLTDSLKQKLIKLSQSDTITLSFKLLYDESGELIKKQSNVYSSADSTFKELNVIAYKLPKVAPLRDEYDRGVGASISFIHGWLINRTDNSLNPILDFEPIELPLVMVDKFPHYEVCEPYLNSENETKCLSGIYRQVVQNNFKGDALANGLDLSRGIHAIFLYFKITSEKKIEFISARAPHPMLEREGKRLVTLFPAPKEPGFYKEKPVDVHYILPIKFYVD</sequence>
<reference evidence="2" key="1">
    <citation type="journal article" date="2019" name="Int. J. Syst. Evol. Microbiol.">
        <title>The Global Catalogue of Microorganisms (GCM) 10K type strain sequencing project: providing services to taxonomists for standard genome sequencing and annotation.</title>
        <authorList>
            <consortium name="The Broad Institute Genomics Platform"/>
            <consortium name="The Broad Institute Genome Sequencing Center for Infectious Disease"/>
            <person name="Wu L."/>
            <person name="Ma J."/>
        </authorList>
    </citation>
    <scope>NUCLEOTIDE SEQUENCE [LARGE SCALE GENOMIC DNA]</scope>
    <source>
        <strain evidence="2">CECT 8979</strain>
    </source>
</reference>
<proteinExistence type="predicted"/>
<gene>
    <name evidence="1" type="ORF">ACFOSX_01320</name>
</gene>
<organism evidence="1 2">
    <name type="scientific">Winogradskyella maritima</name>
    <dbReference type="NCBI Taxonomy" id="1517766"/>
    <lineage>
        <taxon>Bacteria</taxon>
        <taxon>Pseudomonadati</taxon>
        <taxon>Bacteroidota</taxon>
        <taxon>Flavobacteriia</taxon>
        <taxon>Flavobacteriales</taxon>
        <taxon>Flavobacteriaceae</taxon>
        <taxon>Winogradskyella</taxon>
    </lineage>
</organism>
<accession>A0ABV8ACR5</accession>
<name>A0ABV8ACR5_9FLAO</name>
<evidence type="ECO:0000313" key="1">
    <source>
        <dbReference type="EMBL" id="MFC3875857.1"/>
    </source>
</evidence>
<dbReference type="EMBL" id="JBHSAT010000004">
    <property type="protein sequence ID" value="MFC3875857.1"/>
    <property type="molecule type" value="Genomic_DNA"/>
</dbReference>
<comment type="caution">
    <text evidence="1">The sequence shown here is derived from an EMBL/GenBank/DDBJ whole genome shotgun (WGS) entry which is preliminary data.</text>
</comment>
<keyword evidence="2" id="KW-1185">Reference proteome</keyword>
<protein>
    <recommendedName>
        <fullName evidence="3">TonB-like protein</fullName>
    </recommendedName>
</protein>
<dbReference type="Proteomes" id="UP001595812">
    <property type="component" value="Unassembled WGS sequence"/>
</dbReference>